<dbReference type="GO" id="GO:0061343">
    <property type="term" value="P:cell adhesion involved in heart morphogenesis"/>
    <property type="evidence" value="ECO:0007669"/>
    <property type="project" value="TreeGrafter"/>
</dbReference>
<dbReference type="SUPFAM" id="SSF56219">
    <property type="entry name" value="DNase I-like"/>
    <property type="match status" value="1"/>
</dbReference>
<dbReference type="PANTHER" id="PTHR33395:SF22">
    <property type="entry name" value="REVERSE TRANSCRIPTASE DOMAIN-CONTAINING PROTEIN"/>
    <property type="match status" value="1"/>
</dbReference>
<dbReference type="Pfam" id="PF00078">
    <property type="entry name" value="RVT_1"/>
    <property type="match status" value="1"/>
</dbReference>
<dbReference type="Proteomes" id="UP001497623">
    <property type="component" value="Unassembled WGS sequence"/>
</dbReference>
<dbReference type="GO" id="GO:0031012">
    <property type="term" value="C:extracellular matrix"/>
    <property type="evidence" value="ECO:0007669"/>
    <property type="project" value="TreeGrafter"/>
</dbReference>
<reference evidence="2 3" key="1">
    <citation type="submission" date="2024-05" db="EMBL/GenBank/DDBJ databases">
        <authorList>
            <person name="Wallberg A."/>
        </authorList>
    </citation>
    <scope>NUCLEOTIDE SEQUENCE [LARGE SCALE GENOMIC DNA]</scope>
</reference>
<dbReference type="CDD" id="cd01650">
    <property type="entry name" value="RT_nLTR_like"/>
    <property type="match status" value="1"/>
</dbReference>
<organism evidence="2 3">
    <name type="scientific">Meganyctiphanes norvegica</name>
    <name type="common">Northern krill</name>
    <name type="synonym">Thysanopoda norvegica</name>
    <dbReference type="NCBI Taxonomy" id="48144"/>
    <lineage>
        <taxon>Eukaryota</taxon>
        <taxon>Metazoa</taxon>
        <taxon>Ecdysozoa</taxon>
        <taxon>Arthropoda</taxon>
        <taxon>Crustacea</taxon>
        <taxon>Multicrustacea</taxon>
        <taxon>Malacostraca</taxon>
        <taxon>Eumalacostraca</taxon>
        <taxon>Eucarida</taxon>
        <taxon>Euphausiacea</taxon>
        <taxon>Euphausiidae</taxon>
        <taxon>Meganyctiphanes</taxon>
    </lineage>
</organism>
<dbReference type="PRINTS" id="PR01345">
    <property type="entry name" value="CERVTRCPTASE"/>
</dbReference>
<dbReference type="Pfam" id="PF14529">
    <property type="entry name" value="Exo_endo_phos_2"/>
    <property type="match status" value="1"/>
</dbReference>
<dbReference type="AlphaFoldDB" id="A0AAV2SF11"/>
<protein>
    <recommendedName>
        <fullName evidence="1">Reverse transcriptase domain-containing protein</fullName>
    </recommendedName>
</protein>
<dbReference type="EMBL" id="CAXKWB010059658">
    <property type="protein sequence ID" value="CAL4182154.1"/>
    <property type="molecule type" value="Genomic_DNA"/>
</dbReference>
<proteinExistence type="predicted"/>
<dbReference type="PROSITE" id="PS50878">
    <property type="entry name" value="RT_POL"/>
    <property type="match status" value="1"/>
</dbReference>
<dbReference type="GO" id="GO:0003824">
    <property type="term" value="F:catalytic activity"/>
    <property type="evidence" value="ECO:0007669"/>
    <property type="project" value="InterPro"/>
</dbReference>
<comment type="caution">
    <text evidence="2">The sequence shown here is derived from an EMBL/GenBank/DDBJ whole genome shotgun (WGS) entry which is preliminary data.</text>
</comment>
<accession>A0AAV2SF11</accession>
<evidence type="ECO:0000259" key="1">
    <source>
        <dbReference type="PROSITE" id="PS50878"/>
    </source>
</evidence>
<dbReference type="PANTHER" id="PTHR33395">
    <property type="entry name" value="TRANSCRIPTASE, PUTATIVE-RELATED-RELATED"/>
    <property type="match status" value="1"/>
</dbReference>
<evidence type="ECO:0000313" key="2">
    <source>
        <dbReference type="EMBL" id="CAL4182154.1"/>
    </source>
</evidence>
<dbReference type="InterPro" id="IPR043502">
    <property type="entry name" value="DNA/RNA_pol_sf"/>
</dbReference>
<evidence type="ECO:0000313" key="3">
    <source>
        <dbReference type="Proteomes" id="UP001497623"/>
    </source>
</evidence>
<name>A0AAV2SF11_MEGNR</name>
<dbReference type="GO" id="GO:0007508">
    <property type="term" value="P:larval heart development"/>
    <property type="evidence" value="ECO:0007669"/>
    <property type="project" value="TreeGrafter"/>
</dbReference>
<keyword evidence="3" id="KW-1185">Reference proteome</keyword>
<dbReference type="InterPro" id="IPR036691">
    <property type="entry name" value="Endo/exonu/phosph_ase_sf"/>
</dbReference>
<sequence length="981" mass="114112">NSKKKIEYFKDYVLENKILAMNFIETWLDNLITNDINIKGYQVFRGDRKGRRGGGTAIYLNEDFEANILLEASVEKCEMIAIFIEKLNTINIVIYRPPDTKLSIFNSIVDKLNNLLSNMNAPEPTVILTGDFNFPFVKWTKDTHNGCRWEINSSSTTLDEKAQFLKLTEVVDKYNLVQAIEEPTRERNTLDLVFTNDISIFTHIEVLKSSLSDHNQIEVTTNFKINNRDINKETPNYGGETDFWQLNFHNDNVSWSTINKEINDIPWHILFNEKNTETCINILLSCLLMLCIKLIPKKKTRNKSKIPRERKKLLNRMKMLKREKHRTYSKLKEKMLEKKIHETETMLIHHRKEERRTKEKKVIENMKNNPKVLFDYINKQKDRDTKIGPFKIQNEYIYDQKEICKLLVTQYNSQFSINSNMPKVNKETFSDTEDGDLTDIEILEDIIKAIGGLNMNSSAGPDGIPAKFLINTKDSIATPLKLILRKSLDEGKIPDLSKLAYVTPIHKGGSKLKPEQYRPVSLTSHVMKIFERVIKRNIMKHLIEQNLINPGQHGFVSGRSTKTQLLQHYCDIFETLSEGTRIDTIFLDFAKAFDKVDHDILLQKVAKHKIKGKIGLWLQEFLNSRKYRVVANGEMSDVQDVLSGVPQGTVLAAVLFIIMISDVDENVKSSIVRLFADDTRISRKITSEEDKVLLQKDLNVIYDWANKNLMKFNENKFEQMSHGEAKNIKIEPYKTQSGNEIKIGETVRDLGVIANSNLLFREHIDNIVTSSKIMSGVLLRTFSTRQEEPMMRMFNSYIKSKLEYCSLVWSPWHQNEINKLERIQKIFTNKIYGLDQLDYHQRLKKLNLYSLERRRERYLIINAWQQIEDLTENVLGLKARRLGRSRRIVSAKIPIGINGKRIKERDRTLIYNSTARKSERLFNVLPQSIRNITKTTTETFKRHLDKWLSSIPDTPKIDGYGANVAAETNSIFHQTRYCLIR</sequence>
<dbReference type="Gene3D" id="3.60.10.10">
    <property type="entry name" value="Endonuclease/exonuclease/phosphatase"/>
    <property type="match status" value="1"/>
</dbReference>
<dbReference type="InterPro" id="IPR005135">
    <property type="entry name" value="Endo/exonuclease/phosphatase"/>
</dbReference>
<dbReference type="InterPro" id="IPR000477">
    <property type="entry name" value="RT_dom"/>
</dbReference>
<gene>
    <name evidence="2" type="ORF">MNOR_LOCUS35520</name>
</gene>
<feature type="non-terminal residue" evidence="2">
    <location>
        <position position="1"/>
    </location>
</feature>
<dbReference type="SUPFAM" id="SSF56672">
    <property type="entry name" value="DNA/RNA polymerases"/>
    <property type="match status" value="1"/>
</dbReference>
<dbReference type="GO" id="GO:0071897">
    <property type="term" value="P:DNA biosynthetic process"/>
    <property type="evidence" value="ECO:0007669"/>
    <property type="project" value="UniProtKB-ARBA"/>
</dbReference>
<feature type="domain" description="Reverse transcriptase" evidence="1">
    <location>
        <begin position="486"/>
        <end position="741"/>
    </location>
</feature>